<accession>A0A9P3LN74</accession>
<dbReference type="GO" id="GO:0031564">
    <property type="term" value="P:transcription antitermination"/>
    <property type="evidence" value="ECO:0007669"/>
    <property type="project" value="TreeGrafter"/>
</dbReference>
<keyword evidence="4 8" id="KW-0862">Zinc</keyword>
<dbReference type="InterPro" id="IPR001222">
    <property type="entry name" value="Znf_TFIIS"/>
</dbReference>
<organism evidence="13 14">
    <name type="scientific">Phanerochaete sordida</name>
    <dbReference type="NCBI Taxonomy" id="48140"/>
    <lineage>
        <taxon>Eukaryota</taxon>
        <taxon>Fungi</taxon>
        <taxon>Dikarya</taxon>
        <taxon>Basidiomycota</taxon>
        <taxon>Agaricomycotina</taxon>
        <taxon>Agaricomycetes</taxon>
        <taxon>Polyporales</taxon>
        <taxon>Phanerochaetaceae</taxon>
        <taxon>Phanerochaete</taxon>
    </lineage>
</organism>
<keyword evidence="13" id="KW-0251">Elongation factor</keyword>
<dbReference type="GO" id="GO:0005634">
    <property type="term" value="C:nucleus"/>
    <property type="evidence" value="ECO:0007669"/>
    <property type="project" value="UniProtKB-SubCell"/>
</dbReference>
<dbReference type="InterPro" id="IPR035441">
    <property type="entry name" value="TFIIS/LEDGF_dom_sf"/>
</dbReference>
<dbReference type="SMART" id="SM00509">
    <property type="entry name" value="TFS2N"/>
    <property type="match status" value="1"/>
</dbReference>
<dbReference type="Pfam" id="PF07500">
    <property type="entry name" value="TFIIS_M"/>
    <property type="match status" value="1"/>
</dbReference>
<evidence type="ECO:0000256" key="2">
    <source>
        <dbReference type="ARBA" id="ARBA00022723"/>
    </source>
</evidence>
<dbReference type="InterPro" id="IPR017923">
    <property type="entry name" value="TFIIS_N"/>
</dbReference>
<evidence type="ECO:0000256" key="9">
    <source>
        <dbReference type="SAM" id="MobiDB-lite"/>
    </source>
</evidence>
<keyword evidence="3 6" id="KW-0863">Zinc-finger</keyword>
<comment type="subcellular location">
    <subcellularLocation>
        <location evidence="1 7 8">Nucleus</location>
    </subcellularLocation>
</comment>
<dbReference type="Gene3D" id="1.20.930.10">
    <property type="entry name" value="Conserved domain common to transcription factors TFIIS, elongin A, CRSP70"/>
    <property type="match status" value="1"/>
</dbReference>
<dbReference type="GO" id="GO:0000977">
    <property type="term" value="F:RNA polymerase II transcription regulatory region sequence-specific DNA binding"/>
    <property type="evidence" value="ECO:0007669"/>
    <property type="project" value="TreeGrafter"/>
</dbReference>
<dbReference type="OrthoDB" id="44867at2759"/>
<feature type="region of interest" description="Disordered" evidence="9">
    <location>
        <begin position="76"/>
        <end position="129"/>
    </location>
</feature>
<dbReference type="Pfam" id="PF08711">
    <property type="entry name" value="Med26"/>
    <property type="match status" value="1"/>
</dbReference>
<dbReference type="EMBL" id="BPQB01000127">
    <property type="protein sequence ID" value="GJE99972.1"/>
    <property type="molecule type" value="Genomic_DNA"/>
</dbReference>
<evidence type="ECO:0000259" key="10">
    <source>
        <dbReference type="PROSITE" id="PS51133"/>
    </source>
</evidence>
<dbReference type="GO" id="GO:0003746">
    <property type="term" value="F:translation elongation factor activity"/>
    <property type="evidence" value="ECO:0007669"/>
    <property type="project" value="UniProtKB-KW"/>
</dbReference>
<dbReference type="InterPro" id="IPR036575">
    <property type="entry name" value="TFIIS_cen_dom_sf"/>
</dbReference>
<feature type="domain" description="TFIIS-type" evidence="10">
    <location>
        <begin position="262"/>
        <end position="302"/>
    </location>
</feature>
<evidence type="ECO:0000259" key="11">
    <source>
        <dbReference type="PROSITE" id="PS51319"/>
    </source>
</evidence>
<dbReference type="PROSITE" id="PS51321">
    <property type="entry name" value="TFIIS_CENTRAL"/>
    <property type="match status" value="1"/>
</dbReference>
<dbReference type="SUPFAM" id="SSF57783">
    <property type="entry name" value="Zinc beta-ribbon"/>
    <property type="match status" value="1"/>
</dbReference>
<evidence type="ECO:0000256" key="7">
    <source>
        <dbReference type="PROSITE-ProRule" id="PRU00649"/>
    </source>
</evidence>
<dbReference type="NCBIfam" id="TIGR01385">
    <property type="entry name" value="TFSII"/>
    <property type="match status" value="1"/>
</dbReference>
<dbReference type="PANTHER" id="PTHR11477">
    <property type="entry name" value="TRANSCRIPTION FACTOR S-II ZINC FINGER DOMAIN-CONTAINING PROTEIN"/>
    <property type="match status" value="1"/>
</dbReference>
<dbReference type="AlphaFoldDB" id="A0A9P3LN74"/>
<evidence type="ECO:0000256" key="3">
    <source>
        <dbReference type="ARBA" id="ARBA00022771"/>
    </source>
</evidence>
<evidence type="ECO:0000256" key="6">
    <source>
        <dbReference type="PROSITE-ProRule" id="PRU00472"/>
    </source>
</evidence>
<keyword evidence="14" id="KW-1185">Reference proteome</keyword>
<dbReference type="PROSITE" id="PS51133">
    <property type="entry name" value="ZF_TFIIS_2"/>
    <property type="match status" value="1"/>
</dbReference>
<keyword evidence="8" id="KW-0804">Transcription</keyword>
<evidence type="ECO:0000313" key="14">
    <source>
        <dbReference type="Proteomes" id="UP000703269"/>
    </source>
</evidence>
<keyword evidence="5 7" id="KW-0539">Nucleus</keyword>
<dbReference type="Gene3D" id="2.20.25.10">
    <property type="match status" value="1"/>
</dbReference>
<gene>
    <name evidence="13" type="ORF">PsYK624_162490</name>
</gene>
<dbReference type="GO" id="GO:0006362">
    <property type="term" value="P:transcription elongation by RNA polymerase I"/>
    <property type="evidence" value="ECO:0007669"/>
    <property type="project" value="TreeGrafter"/>
</dbReference>
<evidence type="ECO:0000256" key="8">
    <source>
        <dbReference type="RuleBase" id="RU368078"/>
    </source>
</evidence>
<sequence length="304" mass="33144">MSQVSELKSLVKQLQSNPTEQDILGILQTLKETQNVSEGLLRESKAGLAVGKLRTHASRVVSDLAKEIVKKWKQAVEQEKQQGGGKSPSTNAATKLPLRKQSMSVPPPATPTTPSSTGTPGSNKSDVRTAKSDGVVIAKMTGDATRDKCLELIYDALAFDSGAPSEQILGKAKAIETVVMNDNGGVTAQYKSKIRTLFVNLKDKNNPGLRESVVAGDLPVARFCKMSSAEMASEERKAADKKIREENLFKTLGAEEVQAETDAFQCGRCKQRKCRYRQAQTRSADEPMTTFVTCTVCNNRWKFS</sequence>
<feature type="compositionally biased region" description="Low complexity" evidence="9">
    <location>
        <begin position="112"/>
        <end position="122"/>
    </location>
</feature>
<feature type="domain" description="TFIIS central" evidence="12">
    <location>
        <begin position="145"/>
        <end position="259"/>
    </location>
</feature>
<dbReference type="PROSITE" id="PS00466">
    <property type="entry name" value="ZF_TFIIS_1"/>
    <property type="match status" value="1"/>
</dbReference>
<dbReference type="Gene3D" id="1.10.472.30">
    <property type="entry name" value="Transcription elongation factor S-II, central domain"/>
    <property type="match status" value="1"/>
</dbReference>
<dbReference type="PIRSF" id="PIRSF006704">
    <property type="entry name" value="TF_IIS"/>
    <property type="match status" value="1"/>
</dbReference>
<dbReference type="InterPro" id="IPR035100">
    <property type="entry name" value="TF_IIS-typ"/>
</dbReference>
<dbReference type="SUPFAM" id="SSF47676">
    <property type="entry name" value="Conserved domain common to transcription factors TFIIS, elongin A, CRSP70"/>
    <property type="match status" value="1"/>
</dbReference>
<dbReference type="GO" id="GO:0008270">
    <property type="term" value="F:zinc ion binding"/>
    <property type="evidence" value="ECO:0007669"/>
    <property type="project" value="UniProtKB-UniRule"/>
</dbReference>
<dbReference type="PANTHER" id="PTHR11477:SF0">
    <property type="entry name" value="IP08861P-RELATED"/>
    <property type="match status" value="1"/>
</dbReference>
<evidence type="ECO:0000256" key="5">
    <source>
        <dbReference type="ARBA" id="ARBA00023242"/>
    </source>
</evidence>
<keyword evidence="8" id="KW-0238">DNA-binding</keyword>
<evidence type="ECO:0000313" key="13">
    <source>
        <dbReference type="EMBL" id="GJE99972.1"/>
    </source>
</evidence>
<dbReference type="InterPro" id="IPR003617">
    <property type="entry name" value="TFIIS/CRSP70_N_sub"/>
</dbReference>
<dbReference type="GO" id="GO:0031440">
    <property type="term" value="P:regulation of mRNA 3'-end processing"/>
    <property type="evidence" value="ECO:0007669"/>
    <property type="project" value="TreeGrafter"/>
</dbReference>
<dbReference type="SMART" id="SM00510">
    <property type="entry name" value="TFS2M"/>
    <property type="match status" value="1"/>
</dbReference>
<reference evidence="13 14" key="1">
    <citation type="submission" date="2021-08" db="EMBL/GenBank/DDBJ databases">
        <title>Draft Genome Sequence of Phanerochaete sordida strain YK-624.</title>
        <authorList>
            <person name="Mori T."/>
            <person name="Dohra H."/>
            <person name="Suzuki T."/>
            <person name="Kawagishi H."/>
            <person name="Hirai H."/>
        </authorList>
    </citation>
    <scope>NUCLEOTIDE SEQUENCE [LARGE SCALE GENOMIC DNA]</scope>
    <source>
        <strain evidence="13 14">YK-624</strain>
    </source>
</reference>
<keyword evidence="8" id="KW-0805">Transcription regulation</keyword>
<feature type="domain" description="TFIIS N-terminal" evidence="11">
    <location>
        <begin position="1"/>
        <end position="79"/>
    </location>
</feature>
<dbReference type="Proteomes" id="UP000703269">
    <property type="component" value="Unassembled WGS sequence"/>
</dbReference>
<name>A0A9P3LN74_9APHY</name>
<dbReference type="Pfam" id="PF01096">
    <property type="entry name" value="Zn_ribbon_TFIIS"/>
    <property type="match status" value="1"/>
</dbReference>
<dbReference type="SMART" id="SM00440">
    <property type="entry name" value="ZnF_C2C2"/>
    <property type="match status" value="1"/>
</dbReference>
<evidence type="ECO:0000256" key="4">
    <source>
        <dbReference type="ARBA" id="ARBA00022833"/>
    </source>
</evidence>
<dbReference type="SUPFAM" id="SSF46942">
    <property type="entry name" value="Elongation factor TFIIS domain 2"/>
    <property type="match status" value="1"/>
</dbReference>
<protein>
    <recommendedName>
        <fullName evidence="8">Transcription elongation factor</fullName>
    </recommendedName>
</protein>
<dbReference type="GO" id="GO:0001139">
    <property type="term" value="F:RNA polymerase II complex recruiting activity"/>
    <property type="evidence" value="ECO:0007669"/>
    <property type="project" value="TreeGrafter"/>
</dbReference>
<keyword evidence="2 8" id="KW-0479">Metal-binding</keyword>
<keyword evidence="13" id="KW-0648">Protein biosynthesis</keyword>
<comment type="caution">
    <text evidence="13">The sequence shown here is derived from an EMBL/GenBank/DDBJ whole genome shotgun (WGS) entry which is preliminary data.</text>
</comment>
<dbReference type="PROSITE" id="PS51319">
    <property type="entry name" value="TFIIS_N"/>
    <property type="match status" value="1"/>
</dbReference>
<dbReference type="FunFam" id="1.10.472.30:FF:000003">
    <property type="entry name" value="Transcription elongation factor S-II"/>
    <property type="match status" value="1"/>
</dbReference>
<dbReference type="CDD" id="cd13749">
    <property type="entry name" value="Zn-ribbon_TFIIS"/>
    <property type="match status" value="1"/>
</dbReference>
<dbReference type="InterPro" id="IPR003618">
    <property type="entry name" value="TFIIS_cen_dom"/>
</dbReference>
<dbReference type="FunFam" id="2.20.25.10:FF:000001">
    <property type="entry name" value="Probable Transcription elongation factor S-II"/>
    <property type="match status" value="1"/>
</dbReference>
<comment type="function">
    <text evidence="8">Necessary for efficient RNA polymerase II transcription elongation past template-encoded arresting sites.</text>
</comment>
<evidence type="ECO:0000256" key="1">
    <source>
        <dbReference type="ARBA" id="ARBA00004123"/>
    </source>
</evidence>
<dbReference type="InterPro" id="IPR006289">
    <property type="entry name" value="TFSII"/>
</dbReference>
<proteinExistence type="inferred from homology"/>
<evidence type="ECO:0000259" key="12">
    <source>
        <dbReference type="PROSITE" id="PS51321"/>
    </source>
</evidence>
<dbReference type="GO" id="GO:0006368">
    <property type="term" value="P:transcription elongation by RNA polymerase II"/>
    <property type="evidence" value="ECO:0007669"/>
    <property type="project" value="InterPro"/>
</dbReference>
<comment type="similarity">
    <text evidence="8">Belongs to the TFS-II family.</text>
</comment>